<dbReference type="PANTHER" id="PTHR40112">
    <property type="entry name" value="H2HPP ISOMERASE"/>
    <property type="match status" value="1"/>
</dbReference>
<accession>A0ABW4MM85</accession>
<dbReference type="SUPFAM" id="SSF51182">
    <property type="entry name" value="RmlC-like cupins"/>
    <property type="match status" value="1"/>
</dbReference>
<dbReference type="Gene3D" id="2.60.120.10">
    <property type="entry name" value="Jelly Rolls"/>
    <property type="match status" value="1"/>
</dbReference>
<reference evidence="3" key="1">
    <citation type="journal article" date="2019" name="Int. J. Syst. Evol. Microbiol.">
        <title>The Global Catalogue of Microorganisms (GCM) 10K type strain sequencing project: providing services to taxonomists for standard genome sequencing and annotation.</title>
        <authorList>
            <consortium name="The Broad Institute Genomics Platform"/>
            <consortium name="The Broad Institute Genome Sequencing Center for Infectious Disease"/>
            <person name="Wu L."/>
            <person name="Ma J."/>
        </authorList>
    </citation>
    <scope>NUCLEOTIDE SEQUENCE [LARGE SCALE GENOMIC DNA]</scope>
    <source>
        <strain evidence="3">CCUG 15531</strain>
    </source>
</reference>
<organism evidence="2 3">
    <name type="scientific">Fredinandcohnia salidurans</name>
    <dbReference type="NCBI Taxonomy" id="2595041"/>
    <lineage>
        <taxon>Bacteria</taxon>
        <taxon>Bacillati</taxon>
        <taxon>Bacillota</taxon>
        <taxon>Bacilli</taxon>
        <taxon>Bacillales</taxon>
        <taxon>Bacillaceae</taxon>
        <taxon>Fredinandcohnia</taxon>
    </lineage>
</organism>
<dbReference type="RefSeq" id="WP_388037740.1">
    <property type="nucleotide sequence ID" value="NZ_JBHUEK010000015.1"/>
</dbReference>
<dbReference type="EMBL" id="JBHUEK010000015">
    <property type="protein sequence ID" value="MFD1779054.1"/>
    <property type="molecule type" value="Genomic_DNA"/>
</dbReference>
<dbReference type="InterPro" id="IPR025499">
    <property type="entry name" value="KdgF"/>
</dbReference>
<dbReference type="InterPro" id="IPR052535">
    <property type="entry name" value="Bacilysin_H2HPP_isomerase"/>
</dbReference>
<dbReference type="PANTHER" id="PTHR40112:SF1">
    <property type="entry name" value="H2HPP ISOMERASE"/>
    <property type="match status" value="1"/>
</dbReference>
<protein>
    <submittedName>
        <fullName evidence="2">Cupin domain-containing protein</fullName>
    </submittedName>
</protein>
<dbReference type="InterPro" id="IPR011051">
    <property type="entry name" value="RmlC_Cupin_sf"/>
</dbReference>
<dbReference type="Proteomes" id="UP001597227">
    <property type="component" value="Unassembled WGS sequence"/>
</dbReference>
<evidence type="ECO:0000313" key="3">
    <source>
        <dbReference type="Proteomes" id="UP001597227"/>
    </source>
</evidence>
<dbReference type="InterPro" id="IPR014710">
    <property type="entry name" value="RmlC-like_jellyroll"/>
</dbReference>
<evidence type="ECO:0000313" key="2">
    <source>
        <dbReference type="EMBL" id="MFD1779054.1"/>
    </source>
</evidence>
<keyword evidence="3" id="KW-1185">Reference proteome</keyword>
<dbReference type="Pfam" id="PF07883">
    <property type="entry name" value="Cupin_2"/>
    <property type="match status" value="1"/>
</dbReference>
<name>A0ABW4MM85_9BACI</name>
<dbReference type="CDD" id="cd02238">
    <property type="entry name" value="cupin_KdgF"/>
    <property type="match status" value="1"/>
</dbReference>
<dbReference type="InterPro" id="IPR013096">
    <property type="entry name" value="Cupin_2"/>
</dbReference>
<proteinExistence type="predicted"/>
<dbReference type="PIRSF" id="PIRSF029883">
    <property type="entry name" value="KdgF"/>
    <property type="match status" value="1"/>
</dbReference>
<feature type="domain" description="Cupin type-2" evidence="1">
    <location>
        <begin position="27"/>
        <end position="86"/>
    </location>
</feature>
<evidence type="ECO:0000259" key="1">
    <source>
        <dbReference type="Pfam" id="PF07883"/>
    </source>
</evidence>
<comment type="caution">
    <text evidence="2">The sequence shown here is derived from an EMBL/GenBank/DDBJ whole genome shotgun (WGS) entry which is preliminary data.</text>
</comment>
<sequence>MVGEWENAEPGVKRKIFPPGESVMMMEVHFEKGAEGYQHSHLHEQFTYVMKGSFQFTIEGEQTIVSQGETIFIPGNHKHGVVALEEGILLDAFTPLREDLIK</sequence>
<gene>
    <name evidence="2" type="ORF">ACFSFW_10280</name>
</gene>